<keyword evidence="4" id="KW-0808">Transferase</keyword>
<reference evidence="7 8" key="1">
    <citation type="journal article" date="2016" name="Nat. Commun.">
        <title>Thousands of microbial genomes shed light on interconnected biogeochemical processes in an aquifer system.</title>
        <authorList>
            <person name="Anantharaman K."/>
            <person name="Brown C.T."/>
            <person name="Hug L.A."/>
            <person name="Sharon I."/>
            <person name="Castelle C.J."/>
            <person name="Probst A.J."/>
            <person name="Thomas B.C."/>
            <person name="Singh A."/>
            <person name="Wilkins M.J."/>
            <person name="Karaoz U."/>
            <person name="Brodie E.L."/>
            <person name="Williams K.H."/>
            <person name="Hubbard S.S."/>
            <person name="Banfield J.F."/>
        </authorList>
    </citation>
    <scope>NUCLEOTIDE SEQUENCE [LARGE SCALE GENOMIC DNA]</scope>
</reference>
<feature type="domain" description="Glycosyltransferase 2-like" evidence="6">
    <location>
        <begin position="60"/>
        <end position="228"/>
    </location>
</feature>
<proteinExistence type="predicted"/>
<dbReference type="PANTHER" id="PTHR43646:SF2">
    <property type="entry name" value="GLYCOSYLTRANSFERASE 2-LIKE DOMAIN-CONTAINING PROTEIN"/>
    <property type="match status" value="1"/>
</dbReference>
<evidence type="ECO:0000256" key="5">
    <source>
        <dbReference type="ARBA" id="ARBA00023136"/>
    </source>
</evidence>
<comment type="subcellular location">
    <subcellularLocation>
        <location evidence="1">Cell membrane</location>
    </subcellularLocation>
</comment>
<accession>A0A1F5KKK5</accession>
<evidence type="ECO:0000259" key="6">
    <source>
        <dbReference type="Pfam" id="PF00535"/>
    </source>
</evidence>
<dbReference type="SUPFAM" id="SSF53448">
    <property type="entry name" value="Nucleotide-diphospho-sugar transferases"/>
    <property type="match status" value="1"/>
</dbReference>
<dbReference type="CDD" id="cd06423">
    <property type="entry name" value="CESA_like"/>
    <property type="match status" value="1"/>
</dbReference>
<evidence type="ECO:0000313" key="8">
    <source>
        <dbReference type="Proteomes" id="UP000177328"/>
    </source>
</evidence>
<comment type="caution">
    <text evidence="7">The sequence shown here is derived from an EMBL/GenBank/DDBJ whole genome shotgun (WGS) entry which is preliminary data.</text>
</comment>
<organism evidence="7 8">
    <name type="scientific">Candidatus Daviesbacteria bacterium RIFCSPHIGHO2_02_FULL_43_12</name>
    <dbReference type="NCBI Taxonomy" id="1797776"/>
    <lineage>
        <taxon>Bacteria</taxon>
        <taxon>Candidatus Daviesiibacteriota</taxon>
    </lineage>
</organism>
<keyword evidence="2" id="KW-1003">Cell membrane</keyword>
<dbReference type="Pfam" id="PF00535">
    <property type="entry name" value="Glycos_transf_2"/>
    <property type="match status" value="1"/>
</dbReference>
<dbReference type="EMBL" id="MFDD01000002">
    <property type="protein sequence ID" value="OGE41404.1"/>
    <property type="molecule type" value="Genomic_DNA"/>
</dbReference>
<evidence type="ECO:0000256" key="1">
    <source>
        <dbReference type="ARBA" id="ARBA00004236"/>
    </source>
</evidence>
<keyword evidence="3" id="KW-0328">Glycosyltransferase</keyword>
<evidence type="ECO:0000256" key="3">
    <source>
        <dbReference type="ARBA" id="ARBA00022676"/>
    </source>
</evidence>
<dbReference type="AlphaFoldDB" id="A0A1F5KKK5"/>
<dbReference type="InterPro" id="IPR029044">
    <property type="entry name" value="Nucleotide-diphossugar_trans"/>
</dbReference>
<dbReference type="GO" id="GO:0005886">
    <property type="term" value="C:plasma membrane"/>
    <property type="evidence" value="ECO:0007669"/>
    <property type="project" value="UniProtKB-SubCell"/>
</dbReference>
<dbReference type="Proteomes" id="UP000177328">
    <property type="component" value="Unassembled WGS sequence"/>
</dbReference>
<dbReference type="InterPro" id="IPR001173">
    <property type="entry name" value="Glyco_trans_2-like"/>
</dbReference>
<dbReference type="Gene3D" id="3.90.550.10">
    <property type="entry name" value="Spore Coat Polysaccharide Biosynthesis Protein SpsA, Chain A"/>
    <property type="match status" value="1"/>
</dbReference>
<gene>
    <name evidence="7" type="ORF">A3D25_02670</name>
</gene>
<evidence type="ECO:0000256" key="2">
    <source>
        <dbReference type="ARBA" id="ARBA00022475"/>
    </source>
</evidence>
<name>A0A1F5KKK5_9BACT</name>
<evidence type="ECO:0000313" key="7">
    <source>
        <dbReference type="EMBL" id="OGE41404.1"/>
    </source>
</evidence>
<evidence type="ECO:0000256" key="4">
    <source>
        <dbReference type="ARBA" id="ARBA00022679"/>
    </source>
</evidence>
<dbReference type="GO" id="GO:0016757">
    <property type="term" value="F:glycosyltransferase activity"/>
    <property type="evidence" value="ECO:0007669"/>
    <property type="project" value="UniProtKB-KW"/>
</dbReference>
<sequence>MLKTPDADRSVASILQRNTNLFNLEPSLPEFQTKLNVWTESIKGRLLNLRGEANTKPIVSVVVPAMDEEKYILQLLESLARQKTDLPVEVIVVANNCSPDDKTAAIARASGVVVIEYSSPNLKTPQISWARQRGLERAQGKIIVSTDADVIASPKWLETLTKPLLLDAGVSMTTGDVQHYGGGLVMKVHDTFTRFTRRSIRAMGKYGVKSRYSNAIGVGQNMAFRKSDALEVGGYNMKTFREDTFLGLALTKVGRPMLITSPDAKTWASARRFKNESYLNALKNRLQIRGGDRFYYDKNGNFKNYR</sequence>
<dbReference type="PANTHER" id="PTHR43646">
    <property type="entry name" value="GLYCOSYLTRANSFERASE"/>
    <property type="match status" value="1"/>
</dbReference>
<protein>
    <recommendedName>
        <fullName evidence="6">Glycosyltransferase 2-like domain-containing protein</fullName>
    </recommendedName>
</protein>
<keyword evidence="5" id="KW-0472">Membrane</keyword>